<feature type="domain" description="Mechanosensitive ion channel MscS C-terminal" evidence="10">
    <location>
        <begin position="692"/>
        <end position="775"/>
    </location>
</feature>
<keyword evidence="12" id="KW-1185">Reference proteome</keyword>
<dbReference type="InterPro" id="IPR010920">
    <property type="entry name" value="LSM_dom_sf"/>
</dbReference>
<name>A0A0E9N121_9BACT</name>
<dbReference type="Pfam" id="PF00924">
    <property type="entry name" value="MS_channel_2nd"/>
    <property type="match status" value="1"/>
</dbReference>
<feature type="transmembrane region" description="Helical" evidence="7">
    <location>
        <begin position="576"/>
        <end position="596"/>
    </location>
</feature>
<feature type="signal peptide" evidence="8">
    <location>
        <begin position="1"/>
        <end position="22"/>
    </location>
</feature>
<evidence type="ECO:0000256" key="2">
    <source>
        <dbReference type="ARBA" id="ARBA00008017"/>
    </source>
</evidence>
<dbReference type="SUPFAM" id="SSF82689">
    <property type="entry name" value="Mechanosensitive channel protein MscS (YggB), C-terminal domain"/>
    <property type="match status" value="1"/>
</dbReference>
<evidence type="ECO:0000313" key="12">
    <source>
        <dbReference type="Proteomes" id="UP000033121"/>
    </source>
</evidence>
<dbReference type="InterPro" id="IPR023408">
    <property type="entry name" value="MscS_beta-dom_sf"/>
</dbReference>
<feature type="transmembrane region" description="Helical" evidence="7">
    <location>
        <begin position="320"/>
        <end position="342"/>
    </location>
</feature>
<feature type="transmembrane region" description="Helical" evidence="7">
    <location>
        <begin position="256"/>
        <end position="273"/>
    </location>
</feature>
<feature type="transmembrane region" description="Helical" evidence="7">
    <location>
        <begin position="602"/>
        <end position="624"/>
    </location>
</feature>
<feature type="transmembrane region" description="Helical" evidence="7">
    <location>
        <begin position="439"/>
        <end position="464"/>
    </location>
</feature>
<dbReference type="InterPro" id="IPR052702">
    <property type="entry name" value="MscS-like_channel"/>
</dbReference>
<dbReference type="STRING" id="1220578.FPE01S_02_08280"/>
<dbReference type="GO" id="GO:0005886">
    <property type="term" value="C:plasma membrane"/>
    <property type="evidence" value="ECO:0007669"/>
    <property type="project" value="UniProtKB-SubCell"/>
</dbReference>
<dbReference type="PANTHER" id="PTHR30347:SF1">
    <property type="entry name" value="MECHANOSENSITIVE CHANNEL MSCK"/>
    <property type="match status" value="1"/>
</dbReference>
<feature type="transmembrane region" description="Helical" evidence="7">
    <location>
        <begin position="485"/>
        <end position="505"/>
    </location>
</feature>
<dbReference type="AlphaFoldDB" id="A0A0E9N121"/>
<feature type="domain" description="Mechanosensitive ion channel MscS" evidence="9">
    <location>
        <begin position="618"/>
        <end position="685"/>
    </location>
</feature>
<evidence type="ECO:0000259" key="9">
    <source>
        <dbReference type="Pfam" id="PF00924"/>
    </source>
</evidence>
<comment type="subcellular location">
    <subcellularLocation>
        <location evidence="1">Cell membrane</location>
        <topology evidence="1">Multi-pass membrane protein</topology>
    </subcellularLocation>
</comment>
<reference evidence="11 12" key="1">
    <citation type="submission" date="2015-04" db="EMBL/GenBank/DDBJ databases">
        <title>Whole genome shotgun sequence of Flavihumibacter petaseus NBRC 106054.</title>
        <authorList>
            <person name="Miyazawa S."/>
            <person name="Hosoyama A."/>
            <person name="Hashimoto M."/>
            <person name="Noguchi M."/>
            <person name="Tsuchikane K."/>
            <person name="Ohji S."/>
            <person name="Yamazoe A."/>
            <person name="Ichikawa N."/>
            <person name="Kimura A."/>
            <person name="Fujita N."/>
        </authorList>
    </citation>
    <scope>NUCLEOTIDE SEQUENCE [LARGE SCALE GENOMIC DNA]</scope>
    <source>
        <strain evidence="11 12">NBRC 106054</strain>
    </source>
</reference>
<dbReference type="Gene3D" id="2.30.30.60">
    <property type="match status" value="1"/>
</dbReference>
<keyword evidence="8" id="KW-0732">Signal</keyword>
<dbReference type="EMBL" id="BBWV01000002">
    <property type="protein sequence ID" value="GAO43722.1"/>
    <property type="molecule type" value="Genomic_DNA"/>
</dbReference>
<evidence type="ECO:0000313" key="11">
    <source>
        <dbReference type="EMBL" id="GAO43722.1"/>
    </source>
</evidence>
<feature type="chain" id="PRO_5002429789" evidence="8">
    <location>
        <begin position="23"/>
        <end position="797"/>
    </location>
</feature>
<evidence type="ECO:0000256" key="8">
    <source>
        <dbReference type="SAM" id="SignalP"/>
    </source>
</evidence>
<keyword evidence="6 7" id="KW-0472">Membrane</keyword>
<evidence type="ECO:0000256" key="5">
    <source>
        <dbReference type="ARBA" id="ARBA00022989"/>
    </source>
</evidence>
<feature type="transmembrane region" description="Helical" evidence="7">
    <location>
        <begin position="404"/>
        <end position="427"/>
    </location>
</feature>
<sequence>MNTYRNRLLWMILLWMPYLAFAQDSLAPQISGLTGNDSLSAQLVRKMEKLTADMNQINSVLLRGLDTTEISENLPGIRGTLQKLKQNLYDKEIHLNLRSLSAERVIVHQSLSQLTEWQKTLEKFTANLLQLRGNVVRDVNDSLFRQLKADTAIYHLYQLQFQEQRTRWQTMTGAYAVQSGNLSRLLHNVGEAIMDGTDVLDEINFRIRNIKRSMLSKTEPFLWEKSGKEPINFWQSLWRSFDPNIRLIRYYLRDNWEPAAWILLLAGGCFWWIRRSLFKIKKQQLPGLLEPVLYLRRGPELCCLLVFLTLTPFVSSSPPAVYIEFLWAGMLLVATALAWSDWSERYRRYWILVVLLFICFGYDNLLPVITKGERWWMLILSGLAVFTAWQLYQEVRVSSKSYPVFQNEVIIFFGIANVLSFLLNILGRFTLAKVLSNSAAIALAHALSFYLLVEILIEAVYLWLEANKNSAIGNYIQFSHIRSKLRRILVFVGVLFWLTAFVWSLNMMDSVIELMTGFMNTTRHIGNVDFTFGSILIFIAVLWIAVQLANLISFVFSGREPQIGVSGKNRIGSWMLLIRLLILSVGFFLAMGAAGIPLDKLAIIIGALGLGIGFGLQNIVNNLVSGVILAFEKPMDVGDVIEIGQHSGRVKEIGIRASKIATADGADIIVPNGDFISQRLINWTHSNTFRRIEIVIGVAYGTDLDKAEKIVQQKLLEAKDILAQPAPSIIWSEMSASSVNMRVLFWTNEFDQWVSLRSTMLKVLYKALEENEIEIPYAQQDLHIRSIDENVLRNITK</sequence>
<dbReference type="OrthoDB" id="9809206at2"/>
<evidence type="ECO:0000259" key="10">
    <source>
        <dbReference type="Pfam" id="PF21082"/>
    </source>
</evidence>
<dbReference type="GO" id="GO:0008381">
    <property type="term" value="F:mechanosensitive monoatomic ion channel activity"/>
    <property type="evidence" value="ECO:0007669"/>
    <property type="project" value="UniProtKB-ARBA"/>
</dbReference>
<keyword evidence="5 7" id="KW-1133">Transmembrane helix</keyword>
<dbReference type="SUPFAM" id="SSF50182">
    <property type="entry name" value="Sm-like ribonucleoproteins"/>
    <property type="match status" value="1"/>
</dbReference>
<organism evidence="11 12">
    <name type="scientific">Flavihumibacter petaseus NBRC 106054</name>
    <dbReference type="NCBI Taxonomy" id="1220578"/>
    <lineage>
        <taxon>Bacteria</taxon>
        <taxon>Pseudomonadati</taxon>
        <taxon>Bacteroidota</taxon>
        <taxon>Chitinophagia</taxon>
        <taxon>Chitinophagales</taxon>
        <taxon>Chitinophagaceae</taxon>
        <taxon>Flavihumibacter</taxon>
    </lineage>
</organism>
<feature type="transmembrane region" description="Helical" evidence="7">
    <location>
        <begin position="375"/>
        <end position="392"/>
    </location>
</feature>
<proteinExistence type="inferred from homology"/>
<evidence type="ECO:0000256" key="6">
    <source>
        <dbReference type="ARBA" id="ARBA00023136"/>
    </source>
</evidence>
<keyword evidence="4 7" id="KW-0812">Transmembrane</keyword>
<comment type="caution">
    <text evidence="11">The sequence shown here is derived from an EMBL/GenBank/DDBJ whole genome shotgun (WGS) entry which is preliminary data.</text>
</comment>
<feature type="transmembrane region" description="Helical" evidence="7">
    <location>
        <begin position="349"/>
        <end position="369"/>
    </location>
</feature>
<evidence type="ECO:0000256" key="4">
    <source>
        <dbReference type="ARBA" id="ARBA00022692"/>
    </source>
</evidence>
<evidence type="ECO:0000256" key="3">
    <source>
        <dbReference type="ARBA" id="ARBA00022475"/>
    </source>
</evidence>
<dbReference type="PANTHER" id="PTHR30347">
    <property type="entry name" value="POTASSIUM CHANNEL RELATED"/>
    <property type="match status" value="1"/>
</dbReference>
<dbReference type="Gene3D" id="1.10.287.1260">
    <property type="match status" value="1"/>
</dbReference>
<feature type="transmembrane region" description="Helical" evidence="7">
    <location>
        <begin position="530"/>
        <end position="556"/>
    </location>
</feature>
<dbReference type="Gene3D" id="3.30.70.100">
    <property type="match status" value="1"/>
</dbReference>
<keyword evidence="3" id="KW-1003">Cell membrane</keyword>
<dbReference type="InterPro" id="IPR011066">
    <property type="entry name" value="MscS_channel_C_sf"/>
</dbReference>
<feature type="transmembrane region" description="Helical" evidence="7">
    <location>
        <begin position="294"/>
        <end position="314"/>
    </location>
</feature>
<dbReference type="InterPro" id="IPR049278">
    <property type="entry name" value="MS_channel_C"/>
</dbReference>
<dbReference type="InterPro" id="IPR011014">
    <property type="entry name" value="MscS_channel_TM-2"/>
</dbReference>
<evidence type="ECO:0000256" key="7">
    <source>
        <dbReference type="SAM" id="Phobius"/>
    </source>
</evidence>
<comment type="similarity">
    <text evidence="2">Belongs to the MscS (TC 1.A.23) family.</text>
</comment>
<dbReference type="Proteomes" id="UP000033121">
    <property type="component" value="Unassembled WGS sequence"/>
</dbReference>
<accession>A0A0E9N121</accession>
<evidence type="ECO:0000256" key="1">
    <source>
        <dbReference type="ARBA" id="ARBA00004651"/>
    </source>
</evidence>
<gene>
    <name evidence="11" type="ORF">FPE01S_02_08280</name>
</gene>
<dbReference type="Pfam" id="PF21082">
    <property type="entry name" value="MS_channel_3rd"/>
    <property type="match status" value="1"/>
</dbReference>
<dbReference type="InterPro" id="IPR006685">
    <property type="entry name" value="MscS_channel_2nd"/>
</dbReference>
<dbReference type="RefSeq" id="WP_046369556.1">
    <property type="nucleotide sequence ID" value="NZ_BBWV01000002.1"/>
</dbReference>
<dbReference type="SUPFAM" id="SSF82861">
    <property type="entry name" value="Mechanosensitive channel protein MscS (YggB), transmembrane region"/>
    <property type="match status" value="1"/>
</dbReference>
<protein>
    <submittedName>
        <fullName evidence="11">MscS family protein</fullName>
    </submittedName>
</protein>